<dbReference type="SUPFAM" id="SSF55811">
    <property type="entry name" value="Nudix"/>
    <property type="match status" value="1"/>
</dbReference>
<dbReference type="GO" id="GO:0006753">
    <property type="term" value="P:nucleoside phosphate metabolic process"/>
    <property type="evidence" value="ECO:0007669"/>
    <property type="project" value="TreeGrafter"/>
</dbReference>
<comment type="catalytic activity">
    <reaction evidence="1">
        <text>GDP-alpha-D-mannose + H2O = alpha-D-mannose 1-phosphate + GMP + 2 H(+)</text>
        <dbReference type="Rhea" id="RHEA:27978"/>
        <dbReference type="ChEBI" id="CHEBI:15377"/>
        <dbReference type="ChEBI" id="CHEBI:15378"/>
        <dbReference type="ChEBI" id="CHEBI:57527"/>
        <dbReference type="ChEBI" id="CHEBI:58115"/>
        <dbReference type="ChEBI" id="CHEBI:58409"/>
    </reaction>
</comment>
<dbReference type="GO" id="GO:0019693">
    <property type="term" value="P:ribose phosphate metabolic process"/>
    <property type="evidence" value="ECO:0007669"/>
    <property type="project" value="TreeGrafter"/>
</dbReference>
<reference evidence="10" key="1">
    <citation type="submission" date="2009-12" db="EMBL/GenBank/DDBJ databases">
        <title>Complete sequence of Treponema azotonutricium strain ZAS-9.</title>
        <authorList>
            <person name="Tetu S.G."/>
            <person name="Matson E."/>
            <person name="Ren Q."/>
            <person name="Seshadri R."/>
            <person name="Elbourne L."/>
            <person name="Hassan K.A."/>
            <person name="Durkin A."/>
            <person name="Radune D."/>
            <person name="Mohamoud Y."/>
            <person name="Shay R."/>
            <person name="Jin S."/>
            <person name="Zhang X."/>
            <person name="Lucey K."/>
            <person name="Ballor N.R."/>
            <person name="Ottesen E."/>
            <person name="Rosenthal R."/>
            <person name="Allen A."/>
            <person name="Leadbetter J.R."/>
            <person name="Paulsen I.T."/>
        </authorList>
    </citation>
    <scope>NUCLEOTIDE SEQUENCE [LARGE SCALE GENOMIC DNA]</scope>
    <source>
        <strain evidence="10">ATCC BAA-888 / DSM 13862 / ZAS-9</strain>
    </source>
</reference>
<proteinExistence type="inferred from homology"/>
<dbReference type="InParanoid" id="F5YEQ7"/>
<dbReference type="OrthoDB" id="9806150at2"/>
<dbReference type="HOGENOM" id="CLU_062658_8_2_12"/>
<evidence type="ECO:0000313" key="9">
    <source>
        <dbReference type="EMBL" id="AEF82650.1"/>
    </source>
</evidence>
<dbReference type="InterPro" id="IPR000086">
    <property type="entry name" value="NUDIX_hydrolase_dom"/>
</dbReference>
<feature type="domain" description="Nudix hydrolase" evidence="8">
    <location>
        <begin position="43"/>
        <end position="179"/>
    </location>
</feature>
<protein>
    <recommendedName>
        <fullName evidence="4">GDP-mannose pyrophosphatase</fullName>
    </recommendedName>
    <alternativeName>
        <fullName evidence="6">GDP-mannose hydrolase</fullName>
    </alternativeName>
    <alternativeName>
        <fullName evidence="7">GDPMK</fullName>
    </alternativeName>
</protein>
<evidence type="ECO:0000256" key="5">
    <source>
        <dbReference type="ARBA" id="ARBA00022801"/>
    </source>
</evidence>
<dbReference type="Pfam" id="PF00293">
    <property type="entry name" value="NUDIX"/>
    <property type="match status" value="1"/>
</dbReference>
<dbReference type="RefSeq" id="WP_015710560.1">
    <property type="nucleotide sequence ID" value="NC_015577.1"/>
</dbReference>
<keyword evidence="5" id="KW-0378">Hydrolase</keyword>
<reference evidence="9 10" key="2">
    <citation type="journal article" date="2011" name="ISME J.">
        <title>RNA-seq reveals cooperative metabolic interactions between two termite-gut spirochete species in co-culture.</title>
        <authorList>
            <person name="Rosenthal A.Z."/>
            <person name="Matson E.G."/>
            <person name="Eldar A."/>
            <person name="Leadbetter J.R."/>
        </authorList>
    </citation>
    <scope>NUCLEOTIDE SEQUENCE [LARGE SCALE GENOMIC DNA]</scope>
    <source>
        <strain evidence="10">ATCC BAA-888 / DSM 13862 / ZAS-9</strain>
    </source>
</reference>
<accession>F5YEQ7</accession>
<evidence type="ECO:0000256" key="1">
    <source>
        <dbReference type="ARBA" id="ARBA00000847"/>
    </source>
</evidence>
<evidence type="ECO:0000256" key="6">
    <source>
        <dbReference type="ARBA" id="ARBA00032162"/>
    </source>
</evidence>
<keyword evidence="10" id="KW-1185">Reference proteome</keyword>
<organism evidence="9 10">
    <name type="scientific">Leadbettera azotonutricia (strain ATCC BAA-888 / DSM 13862 / ZAS-9)</name>
    <name type="common">Treponema azotonutricium</name>
    <dbReference type="NCBI Taxonomy" id="545695"/>
    <lineage>
        <taxon>Bacteria</taxon>
        <taxon>Pseudomonadati</taxon>
        <taxon>Spirochaetota</taxon>
        <taxon>Spirochaetia</taxon>
        <taxon>Spirochaetales</taxon>
        <taxon>Breznakiellaceae</taxon>
        <taxon>Leadbettera</taxon>
    </lineage>
</organism>
<comment type="similarity">
    <text evidence="3">Belongs to the Nudix hydrolase family. NudK subfamily.</text>
</comment>
<dbReference type="AlphaFoldDB" id="F5YEQ7"/>
<comment type="cofactor">
    <cofactor evidence="2">
        <name>Mg(2+)</name>
        <dbReference type="ChEBI" id="CHEBI:18420"/>
    </cofactor>
</comment>
<dbReference type="eggNOG" id="COG0494">
    <property type="taxonomic scope" value="Bacteria"/>
</dbReference>
<sequence>MNDRLVWKEESSRDVYSCPVFTVGERICRSPDGEARAYTVLDTSDWAIVIPVLETGRGREFVMVRQWRHGAKELSLEFPGGVFEKGEDEFQAAARELREETAFIPGKIRKLGEFNPNPAIMSNTVHFFLAEDLKPTEGQDLDEDEFVEVETVPWEEVLKNMGQKPYIHALMGTALALFLQKVKI</sequence>
<evidence type="ECO:0000256" key="3">
    <source>
        <dbReference type="ARBA" id="ARBA00007275"/>
    </source>
</evidence>
<evidence type="ECO:0000256" key="4">
    <source>
        <dbReference type="ARBA" id="ARBA00016377"/>
    </source>
</evidence>
<dbReference type="Gene3D" id="3.90.79.10">
    <property type="entry name" value="Nucleoside Triphosphate Pyrophosphohydrolase"/>
    <property type="match status" value="1"/>
</dbReference>
<dbReference type="GO" id="GO:0016787">
    <property type="term" value="F:hydrolase activity"/>
    <property type="evidence" value="ECO:0007669"/>
    <property type="project" value="UniProtKB-KW"/>
</dbReference>
<evidence type="ECO:0000259" key="8">
    <source>
        <dbReference type="PROSITE" id="PS51462"/>
    </source>
</evidence>
<dbReference type="EMBL" id="CP001841">
    <property type="protein sequence ID" value="AEF82650.1"/>
    <property type="molecule type" value="Genomic_DNA"/>
</dbReference>
<evidence type="ECO:0000313" key="10">
    <source>
        <dbReference type="Proteomes" id="UP000009222"/>
    </source>
</evidence>
<dbReference type="PANTHER" id="PTHR11839:SF18">
    <property type="entry name" value="NUDIX HYDROLASE DOMAIN-CONTAINING PROTEIN"/>
    <property type="match status" value="1"/>
</dbReference>
<gene>
    <name evidence="9" type="ordered locus">TREAZ_1453</name>
</gene>
<dbReference type="PANTHER" id="PTHR11839">
    <property type="entry name" value="UDP/ADP-SUGAR PYROPHOSPHATASE"/>
    <property type="match status" value="1"/>
</dbReference>
<dbReference type="Proteomes" id="UP000009222">
    <property type="component" value="Chromosome"/>
</dbReference>
<dbReference type="InterPro" id="IPR015797">
    <property type="entry name" value="NUDIX_hydrolase-like_dom_sf"/>
</dbReference>
<dbReference type="KEGG" id="taz:TREAZ_1453"/>
<dbReference type="STRING" id="545695.TREAZ_1453"/>
<dbReference type="FunCoup" id="F5YEQ7">
    <property type="interactions" value="303"/>
</dbReference>
<name>F5YEQ7_LEAAZ</name>
<evidence type="ECO:0000256" key="7">
    <source>
        <dbReference type="ARBA" id="ARBA00032272"/>
    </source>
</evidence>
<dbReference type="PROSITE" id="PS51462">
    <property type="entry name" value="NUDIX"/>
    <property type="match status" value="1"/>
</dbReference>
<evidence type="ECO:0000256" key="2">
    <source>
        <dbReference type="ARBA" id="ARBA00001946"/>
    </source>
</evidence>
<dbReference type="CDD" id="cd03424">
    <property type="entry name" value="NUDIX_ADPRase_Nudt5_UGPPase_Nudt14"/>
    <property type="match status" value="1"/>
</dbReference>